<dbReference type="AlphaFoldDB" id="A0A6C0J3R3"/>
<reference evidence="2" key="1">
    <citation type="journal article" date="2020" name="Nature">
        <title>Giant virus diversity and host interactions through global metagenomics.</title>
        <authorList>
            <person name="Schulz F."/>
            <person name="Roux S."/>
            <person name="Paez-Espino D."/>
            <person name="Jungbluth S."/>
            <person name="Walsh D.A."/>
            <person name="Denef V.J."/>
            <person name="McMahon K.D."/>
            <person name="Konstantinidis K.T."/>
            <person name="Eloe-Fadrosh E.A."/>
            <person name="Kyrpides N.C."/>
            <person name="Woyke T."/>
        </authorList>
    </citation>
    <scope>NUCLEOTIDE SEQUENCE</scope>
    <source>
        <strain evidence="2">GVMAG-M-3300025676-16</strain>
    </source>
</reference>
<dbReference type="PRINTS" id="PR01217">
    <property type="entry name" value="PRICHEXTENSN"/>
</dbReference>
<feature type="compositionally biased region" description="Acidic residues" evidence="1">
    <location>
        <begin position="77"/>
        <end position="87"/>
    </location>
</feature>
<feature type="compositionally biased region" description="Pro residues" evidence="1">
    <location>
        <begin position="162"/>
        <end position="236"/>
    </location>
</feature>
<accession>A0A6C0J3R3</accession>
<dbReference type="EMBL" id="MN740294">
    <property type="protein sequence ID" value="QHT98597.1"/>
    <property type="molecule type" value="Genomic_DNA"/>
</dbReference>
<evidence type="ECO:0000256" key="1">
    <source>
        <dbReference type="SAM" id="MobiDB-lite"/>
    </source>
</evidence>
<protein>
    <submittedName>
        <fullName evidence="2">Uncharacterized protein</fullName>
    </submittedName>
</protein>
<proteinExistence type="predicted"/>
<name>A0A6C0J3R3_9ZZZZ</name>
<feature type="region of interest" description="Disordered" evidence="1">
    <location>
        <begin position="65"/>
        <end position="87"/>
    </location>
</feature>
<feature type="region of interest" description="Disordered" evidence="1">
    <location>
        <begin position="144"/>
        <end position="247"/>
    </location>
</feature>
<evidence type="ECO:0000313" key="2">
    <source>
        <dbReference type="EMBL" id="QHT98597.1"/>
    </source>
</evidence>
<sequence length="247" mass="27479">MIILILIILSILGLFIFGVNSGIVAINKKWKCTENGCEESIFGKYKTNQDCNKSCDIENKQTLSGLSNPSSNHENDFDYETDDSDDDIEDNSNKYWTCADNYQCVKADQGYSSQELCNSNCTPPQPRIIQWPYVQQSLYPFPRWRRGGWRSRHRHRHRPRPTPEPRPTPVPTTEPTPVPTPVPTPTPTPVPTPTPTPVPTPTPTPAPTPVPTPTPTPAPTPVPTPTPTPAPTPAPTPTQEQFSFICR</sequence>
<organism evidence="2">
    <name type="scientific">viral metagenome</name>
    <dbReference type="NCBI Taxonomy" id="1070528"/>
    <lineage>
        <taxon>unclassified sequences</taxon>
        <taxon>metagenomes</taxon>
        <taxon>organismal metagenomes</taxon>
    </lineage>
</organism>
<feature type="compositionally biased region" description="Basic residues" evidence="1">
    <location>
        <begin position="144"/>
        <end position="160"/>
    </location>
</feature>